<accession>A0A4R3NUY7</accession>
<dbReference type="GO" id="GO:0000976">
    <property type="term" value="F:transcription cis-regulatory region binding"/>
    <property type="evidence" value="ECO:0007669"/>
    <property type="project" value="TreeGrafter"/>
</dbReference>
<dbReference type="Gene3D" id="1.10.357.10">
    <property type="entry name" value="Tetracycline Repressor, domain 2"/>
    <property type="match status" value="1"/>
</dbReference>
<dbReference type="PANTHER" id="PTHR30055:SF234">
    <property type="entry name" value="HTH-TYPE TRANSCRIPTIONAL REGULATOR BETI"/>
    <property type="match status" value="1"/>
</dbReference>
<evidence type="ECO:0000256" key="2">
    <source>
        <dbReference type="ARBA" id="ARBA00023125"/>
    </source>
</evidence>
<evidence type="ECO:0000256" key="1">
    <source>
        <dbReference type="ARBA" id="ARBA00023015"/>
    </source>
</evidence>
<dbReference type="AlphaFoldDB" id="A0A4R3NUY7"/>
<feature type="DNA-binding region" description="H-T-H motif" evidence="4">
    <location>
        <begin position="32"/>
        <end position="51"/>
    </location>
</feature>
<dbReference type="Pfam" id="PF17935">
    <property type="entry name" value="TetR_C_27"/>
    <property type="match status" value="1"/>
</dbReference>
<comment type="caution">
    <text evidence="6">The sequence shown here is derived from an EMBL/GenBank/DDBJ whole genome shotgun (WGS) entry which is preliminary data.</text>
</comment>
<dbReference type="InterPro" id="IPR001647">
    <property type="entry name" value="HTH_TetR"/>
</dbReference>
<evidence type="ECO:0000259" key="5">
    <source>
        <dbReference type="PROSITE" id="PS50977"/>
    </source>
</evidence>
<keyword evidence="1" id="KW-0805">Transcription regulation</keyword>
<evidence type="ECO:0000313" key="7">
    <source>
        <dbReference type="Proteomes" id="UP000295097"/>
    </source>
</evidence>
<reference evidence="6 7" key="1">
    <citation type="submission" date="2019-03" db="EMBL/GenBank/DDBJ databases">
        <title>Freshwater and sediment microbial communities from various areas in North America, analyzing microbe dynamics in response to fracking.</title>
        <authorList>
            <person name="Lamendella R."/>
        </authorList>
    </citation>
    <scope>NUCLEOTIDE SEQUENCE [LARGE SCALE GENOMIC DNA]</scope>
    <source>
        <strain evidence="6 7">175.2</strain>
    </source>
</reference>
<dbReference type="EMBL" id="SMAR01000006">
    <property type="protein sequence ID" value="TCT41749.1"/>
    <property type="molecule type" value="Genomic_DNA"/>
</dbReference>
<dbReference type="InterPro" id="IPR041478">
    <property type="entry name" value="TetR_C_27"/>
</dbReference>
<protein>
    <submittedName>
        <fullName evidence="6">TetR family transcriptional regulator</fullName>
    </submittedName>
</protein>
<dbReference type="RefSeq" id="WP_132309473.1">
    <property type="nucleotide sequence ID" value="NZ_SMAR01000006.1"/>
</dbReference>
<dbReference type="PANTHER" id="PTHR30055">
    <property type="entry name" value="HTH-TYPE TRANSCRIPTIONAL REGULATOR RUTR"/>
    <property type="match status" value="1"/>
</dbReference>
<keyword evidence="7" id="KW-1185">Reference proteome</keyword>
<dbReference type="InterPro" id="IPR050109">
    <property type="entry name" value="HTH-type_TetR-like_transc_reg"/>
</dbReference>
<gene>
    <name evidence="6" type="ORF">EDC90_10066</name>
</gene>
<dbReference type="Proteomes" id="UP000295097">
    <property type="component" value="Unassembled WGS sequence"/>
</dbReference>
<organism evidence="6 7">
    <name type="scientific">Martelella mediterranea</name>
    <dbReference type="NCBI Taxonomy" id="293089"/>
    <lineage>
        <taxon>Bacteria</taxon>
        <taxon>Pseudomonadati</taxon>
        <taxon>Pseudomonadota</taxon>
        <taxon>Alphaproteobacteria</taxon>
        <taxon>Hyphomicrobiales</taxon>
        <taxon>Aurantimonadaceae</taxon>
        <taxon>Martelella</taxon>
    </lineage>
</organism>
<name>A0A4R3NUY7_9HYPH</name>
<dbReference type="InterPro" id="IPR009057">
    <property type="entry name" value="Homeodomain-like_sf"/>
</dbReference>
<proteinExistence type="predicted"/>
<evidence type="ECO:0000256" key="3">
    <source>
        <dbReference type="ARBA" id="ARBA00023163"/>
    </source>
</evidence>
<feature type="domain" description="HTH tetR-type" evidence="5">
    <location>
        <begin position="9"/>
        <end position="69"/>
    </location>
</feature>
<dbReference type="SUPFAM" id="SSF46689">
    <property type="entry name" value="Homeodomain-like"/>
    <property type="match status" value="1"/>
</dbReference>
<dbReference type="Pfam" id="PF00440">
    <property type="entry name" value="TetR_N"/>
    <property type="match status" value="1"/>
</dbReference>
<dbReference type="GO" id="GO:0003700">
    <property type="term" value="F:DNA-binding transcription factor activity"/>
    <property type="evidence" value="ECO:0007669"/>
    <property type="project" value="TreeGrafter"/>
</dbReference>
<dbReference type="OrthoDB" id="2356263at2"/>
<evidence type="ECO:0000256" key="4">
    <source>
        <dbReference type="PROSITE-ProRule" id="PRU00335"/>
    </source>
</evidence>
<dbReference type="PROSITE" id="PS50977">
    <property type="entry name" value="HTH_TETR_2"/>
    <property type="match status" value="1"/>
</dbReference>
<keyword evidence="2 4" id="KW-0238">DNA-binding</keyword>
<keyword evidence="3" id="KW-0804">Transcription</keyword>
<dbReference type="PRINTS" id="PR00455">
    <property type="entry name" value="HTHTETR"/>
</dbReference>
<evidence type="ECO:0000313" key="6">
    <source>
        <dbReference type="EMBL" id="TCT41749.1"/>
    </source>
</evidence>
<sequence length="200" mass="22667">MRRPRRKAEETREDILNVAERLFRERGFTGVSIADIASELEMSPANIFKHFKNKLALGRATAFRHARNLAARCRDDGVSGPPDERLMAFLSRLSHEHLRDMTENRYLFEMIPLVFEDPRKEGRIYRRLLETHVAKLISEAVEAGTYRSEDPAADAALALDMLGSVLNPKMLSCADLATVPDKTQLMLKIVDGGLKYRVAK</sequence>